<dbReference type="Gene3D" id="2.60.120.580">
    <property type="entry name" value="Acetamidase/Formamidase-like domains"/>
    <property type="match status" value="2"/>
</dbReference>
<dbReference type="PANTHER" id="PTHR31891">
    <property type="entry name" value="FORMAMIDASE C869.04-RELATED"/>
    <property type="match status" value="1"/>
</dbReference>
<dbReference type="InterPro" id="IPR004304">
    <property type="entry name" value="FmdA_AmdA"/>
</dbReference>
<dbReference type="PANTHER" id="PTHR31891:SF1">
    <property type="entry name" value="FORMAMIDASE C869.04-RELATED"/>
    <property type="match status" value="1"/>
</dbReference>
<protein>
    <submittedName>
        <fullName evidence="1">Acetamidase</fullName>
    </submittedName>
</protein>
<dbReference type="SUPFAM" id="SSF141130">
    <property type="entry name" value="Acetamidase/Formamidase-like"/>
    <property type="match status" value="1"/>
</dbReference>
<accession>A0A2T2WT30</accession>
<organism evidence="1 2">
    <name type="scientific">Sulfobacillus thermosulfidooxidans</name>
    <dbReference type="NCBI Taxonomy" id="28034"/>
    <lineage>
        <taxon>Bacteria</taxon>
        <taxon>Bacillati</taxon>
        <taxon>Bacillota</taxon>
        <taxon>Clostridia</taxon>
        <taxon>Eubacteriales</taxon>
        <taxon>Clostridiales Family XVII. Incertae Sedis</taxon>
        <taxon>Sulfobacillus</taxon>
    </lineage>
</organism>
<dbReference type="Gene3D" id="3.10.28.20">
    <property type="entry name" value="Acetamidase/Formamidase-like domains"/>
    <property type="match status" value="1"/>
</dbReference>
<comment type="caution">
    <text evidence="1">The sequence shown here is derived from an EMBL/GenBank/DDBJ whole genome shotgun (WGS) entry which is preliminary data.</text>
</comment>
<evidence type="ECO:0000313" key="1">
    <source>
        <dbReference type="EMBL" id="PSR25394.1"/>
    </source>
</evidence>
<dbReference type="GO" id="GO:0016811">
    <property type="term" value="F:hydrolase activity, acting on carbon-nitrogen (but not peptide) bonds, in linear amides"/>
    <property type="evidence" value="ECO:0007669"/>
    <property type="project" value="InterPro"/>
</dbReference>
<proteinExistence type="predicted"/>
<dbReference type="Proteomes" id="UP000242705">
    <property type="component" value="Unassembled WGS sequence"/>
</dbReference>
<sequence>MDYELRARPDTCHWGYFDNQLDPVLRVESGSVVRVECLSHRAGDAPDLMMNDAVLAVYESLNYEERGPGGHIVTGPIAVKGAMPGDTLECRLLGVEYPLSYGSNLAAKWGWLYTQGETPLKTSEYVTIYKVDGDAAIPIFHYPWPSGRNSRKGDLIFPDDVTRLPCTSYRIPLRPHLGICGVAPKMPGKVSTIPPGVFGGNVDNRHFMPGTAMYYPVQVPEALVFMGDTHLAEGDGEVSGTAIEGHLTVLVQLTLHRQWTVPGPVLETGGAWMVHGFGETLDKAMTDTLERSLRFLKSRGLDEAEGYALLSAGGDFQITQVVNSIKGIHAVIPKKLFNRDTKE</sequence>
<dbReference type="EMBL" id="PXYX01000031">
    <property type="protein sequence ID" value="PSR25394.1"/>
    <property type="molecule type" value="Genomic_DNA"/>
</dbReference>
<evidence type="ECO:0000313" key="2">
    <source>
        <dbReference type="Proteomes" id="UP000242705"/>
    </source>
</evidence>
<dbReference type="Pfam" id="PF03069">
    <property type="entry name" value="FmdA_AmdA"/>
    <property type="match status" value="1"/>
</dbReference>
<gene>
    <name evidence="1" type="ORF">C7B47_12385</name>
</gene>
<name>A0A2T2WT30_SULTH</name>
<dbReference type="AlphaFoldDB" id="A0A2T2WT30"/>
<reference evidence="1 2" key="1">
    <citation type="journal article" date="2014" name="BMC Genomics">
        <title>Comparison of environmental and isolate Sulfobacillus genomes reveals diverse carbon, sulfur, nitrogen, and hydrogen metabolisms.</title>
        <authorList>
            <person name="Justice N.B."/>
            <person name="Norman A."/>
            <person name="Brown C.T."/>
            <person name="Singh A."/>
            <person name="Thomas B.C."/>
            <person name="Banfield J.F."/>
        </authorList>
    </citation>
    <scope>NUCLEOTIDE SEQUENCE [LARGE SCALE GENOMIC DNA]</scope>
    <source>
        <strain evidence="1">AMDSBA5</strain>
    </source>
</reference>